<gene>
    <name evidence="6" type="ordered locus">Mpal_0324</name>
</gene>
<comment type="cofactor">
    <cofactor evidence="1">
        <name>Mg(2+)</name>
        <dbReference type="ChEBI" id="CHEBI:18420"/>
    </cofactor>
</comment>
<dbReference type="AlphaFoldDB" id="B8GJQ2"/>
<evidence type="ECO:0000256" key="3">
    <source>
        <dbReference type="ARBA" id="ARBA00022723"/>
    </source>
</evidence>
<keyword evidence="3" id="KW-0479">Metal-binding</keyword>
<dbReference type="Proteomes" id="UP000002457">
    <property type="component" value="Chromosome"/>
</dbReference>
<dbReference type="InterPro" id="IPR023214">
    <property type="entry name" value="HAD_sf"/>
</dbReference>
<keyword evidence="6" id="KW-0378">Hydrolase</keyword>
<dbReference type="GO" id="GO:0046872">
    <property type="term" value="F:metal ion binding"/>
    <property type="evidence" value="ECO:0007669"/>
    <property type="project" value="UniProtKB-KW"/>
</dbReference>
<evidence type="ECO:0000256" key="2">
    <source>
        <dbReference type="ARBA" id="ARBA00007958"/>
    </source>
</evidence>
<evidence type="ECO:0000256" key="4">
    <source>
        <dbReference type="ARBA" id="ARBA00022842"/>
    </source>
</evidence>
<dbReference type="STRING" id="521011.Mpal_0324"/>
<dbReference type="PANTHER" id="PTHR19288:SF46">
    <property type="entry name" value="HALOACID DEHALOGENASE-LIKE HYDROLASE DOMAIN-CONTAINING PROTEIN 2"/>
    <property type="match status" value="1"/>
</dbReference>
<evidence type="ECO:0000313" key="6">
    <source>
        <dbReference type="EMBL" id="ACL15706.1"/>
    </source>
</evidence>
<dbReference type="HOGENOM" id="CLU_043473_4_0_2"/>
<sequence>MVSHEAIDLDGIDAFLIDLDGVIYTGTTPIPGGAETLTLLDQLGYRVVFLSNSTQRSRGSILAKLQSMGITVDRSSIFTPPVAAVALIEEEGGGRCRLFTTGDVHQDFVSSAIEIPSSGGVDYVVIGDAGDRWTTALLTDAFRCVQDGARLLALEKDRYWMGGDGLRLSAGPFVAAIEYATGVTATVLGKPSLQYFHRALQSIGVSPERAAMIGDDITTDIGGAQQAGLKGIQVRTGKYSEEAIRGSGVTPDLLIDSLASLQMILRRG</sequence>
<organism evidence="6 7">
    <name type="scientific">Methanosphaerula palustris (strain ATCC BAA-1556 / DSM 19958 / E1-9c)</name>
    <dbReference type="NCBI Taxonomy" id="521011"/>
    <lineage>
        <taxon>Archaea</taxon>
        <taxon>Methanobacteriati</taxon>
        <taxon>Methanobacteriota</taxon>
        <taxon>Stenosarchaea group</taxon>
        <taxon>Methanomicrobia</taxon>
        <taxon>Methanomicrobiales</taxon>
        <taxon>Methanoregulaceae</taxon>
        <taxon>Methanosphaerula</taxon>
    </lineage>
</organism>
<dbReference type="InterPro" id="IPR036412">
    <property type="entry name" value="HAD-like_sf"/>
</dbReference>
<name>B8GJQ2_METPE</name>
<evidence type="ECO:0000313" key="7">
    <source>
        <dbReference type="Proteomes" id="UP000002457"/>
    </source>
</evidence>
<dbReference type="InterPro" id="IPR006355">
    <property type="entry name" value="LHPP/HDHD2"/>
</dbReference>
<reference evidence="6 7" key="1">
    <citation type="journal article" date="2015" name="Genome Announc.">
        <title>Complete Genome Sequence of Methanosphaerula palustris E1-9CT, a Hydrogenotrophic Methanogen Isolated from a Minerotrophic Fen Peatland.</title>
        <authorList>
            <person name="Cadillo-Quiroz H."/>
            <person name="Browne P."/>
            <person name="Kyrpides N."/>
            <person name="Woyke T."/>
            <person name="Goodwin L."/>
            <person name="Detter C."/>
            <person name="Yavitt J.B."/>
            <person name="Zinder S.H."/>
        </authorList>
    </citation>
    <scope>NUCLEOTIDE SEQUENCE [LARGE SCALE GENOMIC DNA]</scope>
    <source>
        <strain evidence="7">ATCC BAA-1556 / DSM 19958 / E1-9c</strain>
    </source>
</reference>
<accession>B8GJQ2</accession>
<dbReference type="InterPro" id="IPR006357">
    <property type="entry name" value="HAD-SF_hydro_IIA"/>
</dbReference>
<dbReference type="Pfam" id="PF13344">
    <property type="entry name" value="Hydrolase_6"/>
    <property type="match status" value="1"/>
</dbReference>
<dbReference type="OrthoDB" id="25155at2157"/>
<dbReference type="GeneID" id="7272625"/>
<dbReference type="eggNOG" id="arCOG04221">
    <property type="taxonomic scope" value="Archaea"/>
</dbReference>
<proteinExistence type="inferred from homology"/>
<dbReference type="Gene3D" id="3.40.50.1000">
    <property type="entry name" value="HAD superfamily/HAD-like"/>
    <property type="match status" value="2"/>
</dbReference>
<dbReference type="NCBIfam" id="TIGR01458">
    <property type="entry name" value="HAD-SF-IIA-hyp3"/>
    <property type="match status" value="1"/>
</dbReference>
<dbReference type="RefSeq" id="WP_012617025.1">
    <property type="nucleotide sequence ID" value="NC_011832.1"/>
</dbReference>
<comment type="similarity">
    <text evidence="2">Belongs to the HAD-like hydrolase superfamily.</text>
</comment>
<keyword evidence="7" id="KW-1185">Reference proteome</keyword>
<dbReference type="GO" id="GO:0016791">
    <property type="term" value="F:phosphatase activity"/>
    <property type="evidence" value="ECO:0007669"/>
    <property type="project" value="InterPro"/>
</dbReference>
<evidence type="ECO:0000256" key="5">
    <source>
        <dbReference type="ARBA" id="ARBA00039666"/>
    </source>
</evidence>
<dbReference type="KEGG" id="mpl:Mpal_0324"/>
<protein>
    <recommendedName>
        <fullName evidence="5">Haloacid dehalogenase-like hydrolase domain-containing protein 2</fullName>
    </recommendedName>
</protein>
<dbReference type="NCBIfam" id="TIGR01460">
    <property type="entry name" value="HAD-SF-IIA"/>
    <property type="match status" value="1"/>
</dbReference>
<dbReference type="Pfam" id="PF13242">
    <property type="entry name" value="Hydrolase_like"/>
    <property type="match status" value="1"/>
</dbReference>
<evidence type="ECO:0000256" key="1">
    <source>
        <dbReference type="ARBA" id="ARBA00001946"/>
    </source>
</evidence>
<keyword evidence="4" id="KW-0460">Magnesium</keyword>
<dbReference type="GO" id="GO:0005737">
    <property type="term" value="C:cytoplasm"/>
    <property type="evidence" value="ECO:0007669"/>
    <property type="project" value="TreeGrafter"/>
</dbReference>
<dbReference type="SUPFAM" id="SSF56784">
    <property type="entry name" value="HAD-like"/>
    <property type="match status" value="1"/>
</dbReference>
<dbReference type="EMBL" id="CP001338">
    <property type="protein sequence ID" value="ACL15706.1"/>
    <property type="molecule type" value="Genomic_DNA"/>
</dbReference>
<dbReference type="PANTHER" id="PTHR19288">
    <property type="entry name" value="4-NITROPHENYLPHOSPHATASE-RELATED"/>
    <property type="match status" value="1"/>
</dbReference>